<gene>
    <name evidence="4" type="ORF">N658DRAFT_69488</name>
</gene>
<comment type="caution">
    <text evidence="4">The sequence shown here is derived from an EMBL/GenBank/DDBJ whole genome shotgun (WGS) entry which is preliminary data.</text>
</comment>
<evidence type="ECO:0000259" key="3">
    <source>
        <dbReference type="Pfam" id="PF05368"/>
    </source>
</evidence>
<reference evidence="4" key="1">
    <citation type="journal article" date="2023" name="Mol. Phylogenet. Evol.">
        <title>Genome-scale phylogeny and comparative genomics of the fungal order Sordariales.</title>
        <authorList>
            <person name="Hensen N."/>
            <person name="Bonometti L."/>
            <person name="Westerberg I."/>
            <person name="Brannstrom I.O."/>
            <person name="Guillou S."/>
            <person name="Cros-Aarteil S."/>
            <person name="Calhoun S."/>
            <person name="Haridas S."/>
            <person name="Kuo A."/>
            <person name="Mondo S."/>
            <person name="Pangilinan J."/>
            <person name="Riley R."/>
            <person name="LaButti K."/>
            <person name="Andreopoulos B."/>
            <person name="Lipzen A."/>
            <person name="Chen C."/>
            <person name="Yan M."/>
            <person name="Daum C."/>
            <person name="Ng V."/>
            <person name="Clum A."/>
            <person name="Steindorff A."/>
            <person name="Ohm R.A."/>
            <person name="Martin F."/>
            <person name="Silar P."/>
            <person name="Natvig D.O."/>
            <person name="Lalanne C."/>
            <person name="Gautier V."/>
            <person name="Ament-Velasquez S.L."/>
            <person name="Kruys A."/>
            <person name="Hutchinson M.I."/>
            <person name="Powell A.J."/>
            <person name="Barry K."/>
            <person name="Miller A.N."/>
            <person name="Grigoriev I.V."/>
            <person name="Debuchy R."/>
            <person name="Gladieux P."/>
            <person name="Hiltunen Thoren M."/>
            <person name="Johannesson H."/>
        </authorList>
    </citation>
    <scope>NUCLEOTIDE SEQUENCE</scope>
    <source>
        <strain evidence="4">CBS 757.83</strain>
    </source>
</reference>
<reference evidence="4" key="2">
    <citation type="submission" date="2023-05" db="EMBL/GenBank/DDBJ databases">
        <authorList>
            <consortium name="Lawrence Berkeley National Laboratory"/>
            <person name="Steindorff A."/>
            <person name="Hensen N."/>
            <person name="Bonometti L."/>
            <person name="Westerberg I."/>
            <person name="Brannstrom I.O."/>
            <person name="Guillou S."/>
            <person name="Cros-Aarteil S."/>
            <person name="Calhoun S."/>
            <person name="Haridas S."/>
            <person name="Kuo A."/>
            <person name="Mondo S."/>
            <person name="Pangilinan J."/>
            <person name="Riley R."/>
            <person name="Labutti K."/>
            <person name="Andreopoulos B."/>
            <person name="Lipzen A."/>
            <person name="Chen C."/>
            <person name="Yanf M."/>
            <person name="Daum C."/>
            <person name="Ng V."/>
            <person name="Clum A."/>
            <person name="Ohm R."/>
            <person name="Martin F."/>
            <person name="Silar P."/>
            <person name="Natvig D."/>
            <person name="Lalanne C."/>
            <person name="Gautier V."/>
            <person name="Ament-Velasquez S.L."/>
            <person name="Kruys A."/>
            <person name="Hutchinson M.I."/>
            <person name="Powell A.J."/>
            <person name="Barry K."/>
            <person name="Miller A.N."/>
            <person name="Grigoriev I.V."/>
            <person name="Debuchy R."/>
            <person name="Gladieux P."/>
            <person name="Thoren M.H."/>
            <person name="Johannesson H."/>
        </authorList>
    </citation>
    <scope>NUCLEOTIDE SEQUENCE</scope>
    <source>
        <strain evidence="4">CBS 757.83</strain>
    </source>
</reference>
<dbReference type="EMBL" id="MU863636">
    <property type="protein sequence ID" value="KAK4101231.1"/>
    <property type="molecule type" value="Genomic_DNA"/>
</dbReference>
<keyword evidence="5" id="KW-1185">Reference proteome</keyword>
<proteinExistence type="predicted"/>
<evidence type="ECO:0000256" key="2">
    <source>
        <dbReference type="ARBA" id="ARBA00023002"/>
    </source>
</evidence>
<sequence>MAFKMVAVVGASGSLGKPIVQALLAAGFKVTAISRETSNSTFPDGVEVRRADLTSVEALTKAFAEQDVVVITVPAQESGNQNQYVDAAVAAGVKRFIPAEWGFNTRPGKLSPGLASVLGGKTKTVDYLLEQTKAHPSLTWTGIATGTFLDWGFDRGVYGINAATKIATIYDSGNEPLSASTLPFIAQSVVAVLQPQQRADQTANRYYDVVEQTFTQNELLRLFEEETGSAFAVTRVSTKDLARARDEKLAKGDPGAWVLALCLGTFADGCGQAVEEGDIANGELGLQGRGLRGIVRDYLRAKGA</sequence>
<dbReference type="InterPro" id="IPR045312">
    <property type="entry name" value="PCBER-like"/>
</dbReference>
<dbReference type="Pfam" id="PF05368">
    <property type="entry name" value="NmrA"/>
    <property type="match status" value="1"/>
</dbReference>
<name>A0AAN6T1W5_9PEZI</name>
<protein>
    <submittedName>
        <fullName evidence="4">NAD(P)-binding protein</fullName>
    </submittedName>
</protein>
<dbReference type="InterPro" id="IPR008030">
    <property type="entry name" value="NmrA-like"/>
</dbReference>
<dbReference type="InterPro" id="IPR051609">
    <property type="entry name" value="NmrA/Isoflavone_reductase-like"/>
</dbReference>
<feature type="domain" description="NmrA-like" evidence="3">
    <location>
        <begin position="4"/>
        <end position="241"/>
    </location>
</feature>
<dbReference type="CDD" id="cd05259">
    <property type="entry name" value="PCBER_SDR_a"/>
    <property type="match status" value="1"/>
</dbReference>
<dbReference type="AlphaFoldDB" id="A0AAN6T1W5"/>
<dbReference type="GO" id="GO:0016491">
    <property type="term" value="F:oxidoreductase activity"/>
    <property type="evidence" value="ECO:0007669"/>
    <property type="project" value="UniProtKB-KW"/>
</dbReference>
<dbReference type="Gene3D" id="3.90.25.10">
    <property type="entry name" value="UDP-galactose 4-epimerase, domain 1"/>
    <property type="match status" value="1"/>
</dbReference>
<evidence type="ECO:0000313" key="4">
    <source>
        <dbReference type="EMBL" id="KAK4101231.1"/>
    </source>
</evidence>
<keyword evidence="1" id="KW-0521">NADP</keyword>
<evidence type="ECO:0000313" key="5">
    <source>
        <dbReference type="Proteomes" id="UP001305647"/>
    </source>
</evidence>
<dbReference type="PANTHER" id="PTHR47706">
    <property type="entry name" value="NMRA-LIKE FAMILY PROTEIN"/>
    <property type="match status" value="1"/>
</dbReference>
<dbReference type="SUPFAM" id="SSF51735">
    <property type="entry name" value="NAD(P)-binding Rossmann-fold domains"/>
    <property type="match status" value="1"/>
</dbReference>
<accession>A0AAN6T1W5</accession>
<evidence type="ECO:0000256" key="1">
    <source>
        <dbReference type="ARBA" id="ARBA00022857"/>
    </source>
</evidence>
<dbReference type="InterPro" id="IPR036291">
    <property type="entry name" value="NAD(P)-bd_dom_sf"/>
</dbReference>
<dbReference type="Proteomes" id="UP001305647">
    <property type="component" value="Unassembled WGS sequence"/>
</dbReference>
<organism evidence="4 5">
    <name type="scientific">Parathielavia hyrcaniae</name>
    <dbReference type="NCBI Taxonomy" id="113614"/>
    <lineage>
        <taxon>Eukaryota</taxon>
        <taxon>Fungi</taxon>
        <taxon>Dikarya</taxon>
        <taxon>Ascomycota</taxon>
        <taxon>Pezizomycotina</taxon>
        <taxon>Sordariomycetes</taxon>
        <taxon>Sordariomycetidae</taxon>
        <taxon>Sordariales</taxon>
        <taxon>Chaetomiaceae</taxon>
        <taxon>Parathielavia</taxon>
    </lineage>
</organism>
<keyword evidence="2" id="KW-0560">Oxidoreductase</keyword>
<dbReference type="PANTHER" id="PTHR47706:SF10">
    <property type="entry name" value="NMRA-LIKE DOMAIN-CONTAINING PROTEIN"/>
    <property type="match status" value="1"/>
</dbReference>
<dbReference type="Gene3D" id="3.40.50.720">
    <property type="entry name" value="NAD(P)-binding Rossmann-like Domain"/>
    <property type="match status" value="1"/>
</dbReference>